<dbReference type="SUPFAM" id="SSF57850">
    <property type="entry name" value="RING/U-box"/>
    <property type="match status" value="1"/>
</dbReference>
<keyword evidence="3" id="KW-0862">Zinc</keyword>
<dbReference type="PANTHER" id="PTHR45969">
    <property type="entry name" value="RING ZINC FINGER PROTEIN-RELATED"/>
    <property type="match status" value="1"/>
</dbReference>
<protein>
    <recommendedName>
        <fullName evidence="6">RING-type domain-containing protein</fullName>
    </recommendedName>
</protein>
<dbReference type="PANTHER" id="PTHR45969:SF69">
    <property type="entry name" value="FINGER DOMAIN PROTEIN, PUTATIVE (AFU_ORTHOLOGUE AFUA_3G12190)-RELATED"/>
    <property type="match status" value="1"/>
</dbReference>
<evidence type="ECO:0000256" key="5">
    <source>
        <dbReference type="SAM" id="MobiDB-lite"/>
    </source>
</evidence>
<name>A0A7S3ZU52_9STRA</name>
<dbReference type="SMART" id="SM00184">
    <property type="entry name" value="RING"/>
    <property type="match status" value="1"/>
</dbReference>
<dbReference type="InterPro" id="IPR013083">
    <property type="entry name" value="Znf_RING/FYVE/PHD"/>
</dbReference>
<evidence type="ECO:0000256" key="2">
    <source>
        <dbReference type="ARBA" id="ARBA00022771"/>
    </source>
</evidence>
<evidence type="ECO:0000256" key="1">
    <source>
        <dbReference type="ARBA" id="ARBA00022723"/>
    </source>
</evidence>
<reference evidence="7" key="1">
    <citation type="submission" date="2021-01" db="EMBL/GenBank/DDBJ databases">
        <authorList>
            <person name="Corre E."/>
            <person name="Pelletier E."/>
            <person name="Niang G."/>
            <person name="Scheremetjew M."/>
            <person name="Finn R."/>
            <person name="Kale V."/>
            <person name="Holt S."/>
            <person name="Cochrane G."/>
            <person name="Meng A."/>
            <person name="Brown T."/>
            <person name="Cohen L."/>
        </authorList>
    </citation>
    <scope>NUCLEOTIDE SEQUENCE</scope>
    <source>
        <strain evidence="7">CCMP1756</strain>
    </source>
</reference>
<feature type="domain" description="RING-type" evidence="6">
    <location>
        <begin position="3"/>
        <end position="54"/>
    </location>
</feature>
<sequence length="257" mass="27356">MDCSICLDALDSGVVALPCGHRFHAACLAQCAAAVGTAATTSRRGTLTACPNCRTTSRVAPYKPAAYDVGDRVSALWGYKWYPGVVDEVLEGGYKVAWDDGDEGEVPAAHVRAEQLTVDVDVPAARDASPPAVVTPRAALPVEPLSPARPPPSPLPTYPAWIFESPLEQREPGSHVDLSPAVRRAAVAEYRELLVGRSRPAPGASTALAARYGITPRSIQRWNETLRKAEAKGEDPVKALESQRFGRSPTNKVGAHS</sequence>
<accession>A0A7S3ZU52</accession>
<dbReference type="EMBL" id="HBIW01010701">
    <property type="protein sequence ID" value="CAE0693694.1"/>
    <property type="molecule type" value="Transcribed_RNA"/>
</dbReference>
<evidence type="ECO:0000259" key="6">
    <source>
        <dbReference type="PROSITE" id="PS50089"/>
    </source>
</evidence>
<dbReference type="GO" id="GO:0008270">
    <property type="term" value="F:zinc ion binding"/>
    <property type="evidence" value="ECO:0007669"/>
    <property type="project" value="UniProtKB-KW"/>
</dbReference>
<evidence type="ECO:0000256" key="4">
    <source>
        <dbReference type="PROSITE-ProRule" id="PRU00175"/>
    </source>
</evidence>
<dbReference type="CDD" id="cd04508">
    <property type="entry name" value="Tudor_SF"/>
    <property type="match status" value="1"/>
</dbReference>
<feature type="region of interest" description="Disordered" evidence="5">
    <location>
        <begin position="230"/>
        <end position="257"/>
    </location>
</feature>
<evidence type="ECO:0000313" key="7">
    <source>
        <dbReference type="EMBL" id="CAE0693694.1"/>
    </source>
</evidence>
<dbReference type="GO" id="GO:0016567">
    <property type="term" value="P:protein ubiquitination"/>
    <property type="evidence" value="ECO:0007669"/>
    <property type="project" value="TreeGrafter"/>
</dbReference>
<evidence type="ECO:0000256" key="3">
    <source>
        <dbReference type="ARBA" id="ARBA00022833"/>
    </source>
</evidence>
<keyword evidence="2 4" id="KW-0863">Zinc-finger</keyword>
<dbReference type="PROSITE" id="PS50089">
    <property type="entry name" value="ZF_RING_2"/>
    <property type="match status" value="1"/>
</dbReference>
<dbReference type="Pfam" id="PF17123">
    <property type="entry name" value="zf-RING_11"/>
    <property type="match status" value="1"/>
</dbReference>
<gene>
    <name evidence="7" type="ORF">PCAL00307_LOCUS9130</name>
</gene>
<dbReference type="Gene3D" id="2.30.30.140">
    <property type="match status" value="1"/>
</dbReference>
<dbReference type="AlphaFoldDB" id="A0A7S3ZU52"/>
<proteinExistence type="predicted"/>
<dbReference type="GO" id="GO:0061630">
    <property type="term" value="F:ubiquitin protein ligase activity"/>
    <property type="evidence" value="ECO:0007669"/>
    <property type="project" value="TreeGrafter"/>
</dbReference>
<dbReference type="Gene3D" id="3.30.40.10">
    <property type="entry name" value="Zinc/RING finger domain, C3HC4 (zinc finger)"/>
    <property type="match status" value="1"/>
</dbReference>
<organism evidence="7">
    <name type="scientific">Pelagomonas calceolata</name>
    <dbReference type="NCBI Taxonomy" id="35677"/>
    <lineage>
        <taxon>Eukaryota</taxon>
        <taxon>Sar</taxon>
        <taxon>Stramenopiles</taxon>
        <taxon>Ochrophyta</taxon>
        <taxon>Pelagophyceae</taxon>
        <taxon>Pelagomonadales</taxon>
        <taxon>Pelagomonadaceae</taxon>
        <taxon>Pelagomonas</taxon>
    </lineage>
</organism>
<keyword evidence="1" id="KW-0479">Metal-binding</keyword>
<dbReference type="InterPro" id="IPR001841">
    <property type="entry name" value="Znf_RING"/>
</dbReference>